<gene>
    <name evidence="1" type="ORF">METZ01_LOCUS29640</name>
</gene>
<feature type="non-terminal residue" evidence="1">
    <location>
        <position position="1"/>
    </location>
</feature>
<dbReference type="AlphaFoldDB" id="A0A381QBU8"/>
<sequence length="158" mass="17354">VQLSSFLIESLGQLPPARHLEREERPGFAVRATGPALLAELWHSSLLAEWLAQATAARWELRSCRHECYGPGDYSLLHDSEVGGQRLLLVYDLTEQPQALNGGHHIFNFADGMQATCNRETGALMLALLAAGDLECIRYVSKLSSGTVRLEHALFGQA</sequence>
<accession>A0A381QBU8</accession>
<proteinExistence type="predicted"/>
<protein>
    <recommendedName>
        <fullName evidence="2">Prolyl 4-hydroxylase alpha subunit Fe(2+) 2OG dioxygenase domain-containing protein</fullName>
    </recommendedName>
</protein>
<name>A0A381QBU8_9ZZZZ</name>
<reference evidence="1" key="1">
    <citation type="submission" date="2018-05" db="EMBL/GenBank/DDBJ databases">
        <authorList>
            <person name="Lanie J.A."/>
            <person name="Ng W.-L."/>
            <person name="Kazmierczak K.M."/>
            <person name="Andrzejewski T.M."/>
            <person name="Davidsen T.M."/>
            <person name="Wayne K.J."/>
            <person name="Tettelin H."/>
            <person name="Glass J.I."/>
            <person name="Rusch D."/>
            <person name="Podicherti R."/>
            <person name="Tsui H.-C.T."/>
            <person name="Winkler M.E."/>
        </authorList>
    </citation>
    <scope>NUCLEOTIDE SEQUENCE</scope>
</reference>
<evidence type="ECO:0008006" key="2">
    <source>
        <dbReference type="Google" id="ProtNLM"/>
    </source>
</evidence>
<organism evidence="1">
    <name type="scientific">marine metagenome</name>
    <dbReference type="NCBI Taxonomy" id="408172"/>
    <lineage>
        <taxon>unclassified sequences</taxon>
        <taxon>metagenomes</taxon>
        <taxon>ecological metagenomes</taxon>
    </lineage>
</organism>
<evidence type="ECO:0000313" key="1">
    <source>
        <dbReference type="EMBL" id="SUZ76786.1"/>
    </source>
</evidence>
<dbReference type="EMBL" id="UINC01001292">
    <property type="protein sequence ID" value="SUZ76786.1"/>
    <property type="molecule type" value="Genomic_DNA"/>
</dbReference>
<dbReference type="Gene3D" id="2.60.120.620">
    <property type="entry name" value="q2cbj1_9rhob like domain"/>
    <property type="match status" value="1"/>
</dbReference>